<sequence length="661" mass="74932">MASSSHGPEAGFKTVEEEASNRSRTKRKRRDAPKVVKQESVLYQPLRDIIKAVIEHWGYSGSCTIVDTHRKMMEHVSGNGNPAETYRLKSSPDFMVKGSGRNYSTKPFKPSRAAGSDRVDYLRCAAPLEVKTKANRSFKSNLSGVNHSVNVDVYVDPAAFVRFILGVVSPDDEVLCEERFLKTIDEDGNDIIYKPYPIFYHRAIRSRGTCCWKAFDLKTDEIVLIKDAWRASLRKPETDFLQEVKELKLVGVVQMISCQADEDDTVARMRGIVMKTLPSDVTTFRDRTFSRIVFVDGGQPVEYFRSRGDLLYAFRDAIAGHRNLWKAGILHRDGTRAFQSVNILKSYNVKQGKYAPHDHLDDLESFFYILCWICIGYSSPAIKVDPFPAELLEWEDENPRRASWAKDNIFLREFELENPVTDYFGPIFYRLLARLRAFFQPHVIRKRRKAPTNGWPSLTQLQDSESEKDYEAILNIFDEAIAEYEEEEAAATSKQAVLTQNPAIPIPSTSALRSPLSPIFPPQSSQNPFQDGSPLGPMFTGPAPASPGRKRKSESDDEGSPRLKKSRSTYKLPVIPPGSPTTPARWNAKKTPRSTPARPSNLYISSELPALPSYPVLSSLFNTSSSNTHSLFYTLYDYIINIAYDYDYYYYSLCGKCHITE</sequence>
<dbReference type="InterPro" id="IPR011009">
    <property type="entry name" value="Kinase-like_dom_sf"/>
</dbReference>
<dbReference type="PANTHER" id="PTHR38248:SF2">
    <property type="entry name" value="FUNK1 11"/>
    <property type="match status" value="1"/>
</dbReference>
<evidence type="ECO:0000313" key="4">
    <source>
        <dbReference type="Proteomes" id="UP000724874"/>
    </source>
</evidence>
<keyword evidence="4" id="KW-1185">Reference proteome</keyword>
<dbReference type="OrthoDB" id="5584477at2759"/>
<accession>A0A9P5TS98</accession>
<dbReference type="AlphaFoldDB" id="A0A9P5TS98"/>
<dbReference type="Proteomes" id="UP000724874">
    <property type="component" value="Unassembled WGS sequence"/>
</dbReference>
<dbReference type="SUPFAM" id="SSF56112">
    <property type="entry name" value="Protein kinase-like (PK-like)"/>
    <property type="match status" value="1"/>
</dbReference>
<organism evidence="3 4">
    <name type="scientific">Gymnopilus junonius</name>
    <name type="common">Spectacular rustgill mushroom</name>
    <name type="synonym">Gymnopilus spectabilis subsp. junonius</name>
    <dbReference type="NCBI Taxonomy" id="109634"/>
    <lineage>
        <taxon>Eukaryota</taxon>
        <taxon>Fungi</taxon>
        <taxon>Dikarya</taxon>
        <taxon>Basidiomycota</taxon>
        <taxon>Agaricomycotina</taxon>
        <taxon>Agaricomycetes</taxon>
        <taxon>Agaricomycetidae</taxon>
        <taxon>Agaricales</taxon>
        <taxon>Agaricineae</taxon>
        <taxon>Hymenogastraceae</taxon>
        <taxon>Gymnopilus</taxon>
    </lineage>
</organism>
<evidence type="ECO:0000313" key="3">
    <source>
        <dbReference type="EMBL" id="KAF8910188.1"/>
    </source>
</evidence>
<dbReference type="EMBL" id="JADNYJ010000007">
    <property type="protein sequence ID" value="KAF8910188.1"/>
    <property type="molecule type" value="Genomic_DNA"/>
</dbReference>
<feature type="domain" description="Fungal-type protein kinase" evidence="2">
    <location>
        <begin position="143"/>
        <end position="333"/>
    </location>
</feature>
<feature type="region of interest" description="Disordered" evidence="1">
    <location>
        <begin position="1"/>
        <end position="35"/>
    </location>
</feature>
<feature type="domain" description="Fungal-type protein kinase" evidence="2">
    <location>
        <begin position="334"/>
        <end position="374"/>
    </location>
</feature>
<dbReference type="Pfam" id="PF17667">
    <property type="entry name" value="Pkinase_fungal"/>
    <property type="match status" value="2"/>
</dbReference>
<evidence type="ECO:0000259" key="2">
    <source>
        <dbReference type="Pfam" id="PF17667"/>
    </source>
</evidence>
<gene>
    <name evidence="3" type="ORF">CPB84DRAFT_1743631</name>
</gene>
<reference evidence="3" key="1">
    <citation type="submission" date="2020-11" db="EMBL/GenBank/DDBJ databases">
        <authorList>
            <consortium name="DOE Joint Genome Institute"/>
            <person name="Ahrendt S."/>
            <person name="Riley R."/>
            <person name="Andreopoulos W."/>
            <person name="LaButti K."/>
            <person name="Pangilinan J."/>
            <person name="Ruiz-duenas F.J."/>
            <person name="Barrasa J.M."/>
            <person name="Sanchez-Garcia M."/>
            <person name="Camarero S."/>
            <person name="Miyauchi S."/>
            <person name="Serrano A."/>
            <person name="Linde D."/>
            <person name="Babiker R."/>
            <person name="Drula E."/>
            <person name="Ayuso-Fernandez I."/>
            <person name="Pacheco R."/>
            <person name="Padilla G."/>
            <person name="Ferreira P."/>
            <person name="Barriuso J."/>
            <person name="Kellner H."/>
            <person name="Castanera R."/>
            <person name="Alfaro M."/>
            <person name="Ramirez L."/>
            <person name="Pisabarro A.G."/>
            <person name="Kuo A."/>
            <person name="Tritt A."/>
            <person name="Lipzen A."/>
            <person name="He G."/>
            <person name="Yan M."/>
            <person name="Ng V."/>
            <person name="Cullen D."/>
            <person name="Martin F."/>
            <person name="Rosso M.-N."/>
            <person name="Henrissat B."/>
            <person name="Hibbett D."/>
            <person name="Martinez A.T."/>
            <person name="Grigoriev I.V."/>
        </authorList>
    </citation>
    <scope>NUCLEOTIDE SEQUENCE</scope>
    <source>
        <strain evidence="3">AH 44721</strain>
    </source>
</reference>
<feature type="region of interest" description="Disordered" evidence="1">
    <location>
        <begin position="508"/>
        <end position="601"/>
    </location>
</feature>
<evidence type="ECO:0000256" key="1">
    <source>
        <dbReference type="SAM" id="MobiDB-lite"/>
    </source>
</evidence>
<proteinExistence type="predicted"/>
<name>A0A9P5TS98_GYMJU</name>
<dbReference type="PANTHER" id="PTHR38248">
    <property type="entry name" value="FUNK1 6"/>
    <property type="match status" value="1"/>
</dbReference>
<protein>
    <recommendedName>
        <fullName evidence="2">Fungal-type protein kinase domain-containing protein</fullName>
    </recommendedName>
</protein>
<dbReference type="InterPro" id="IPR040976">
    <property type="entry name" value="Pkinase_fungal"/>
</dbReference>
<comment type="caution">
    <text evidence="3">The sequence shown here is derived from an EMBL/GenBank/DDBJ whole genome shotgun (WGS) entry which is preliminary data.</text>
</comment>